<dbReference type="AlphaFoldDB" id="A0A229P1U3"/>
<evidence type="ECO:0000313" key="3">
    <source>
        <dbReference type="EMBL" id="OXM16182.1"/>
    </source>
</evidence>
<dbReference type="GO" id="GO:0006508">
    <property type="term" value="P:proteolysis"/>
    <property type="evidence" value="ECO:0007669"/>
    <property type="project" value="InterPro"/>
</dbReference>
<dbReference type="SMART" id="SM00228">
    <property type="entry name" value="PDZ"/>
    <property type="match status" value="1"/>
</dbReference>
<organism evidence="3 4">
    <name type="scientific">Paenibacillus herberti</name>
    <dbReference type="NCBI Taxonomy" id="1619309"/>
    <lineage>
        <taxon>Bacteria</taxon>
        <taxon>Bacillati</taxon>
        <taxon>Bacillota</taxon>
        <taxon>Bacilli</taxon>
        <taxon>Bacillales</taxon>
        <taxon>Paenibacillaceae</taxon>
        <taxon>Paenibacillus</taxon>
    </lineage>
</organism>
<accession>A0A229P1U3</accession>
<evidence type="ECO:0000256" key="1">
    <source>
        <dbReference type="SAM" id="Phobius"/>
    </source>
</evidence>
<name>A0A229P1U3_9BACL</name>
<keyword evidence="1" id="KW-0812">Transmembrane</keyword>
<dbReference type="InterPro" id="IPR001478">
    <property type="entry name" value="PDZ"/>
</dbReference>
<feature type="transmembrane region" description="Helical" evidence="1">
    <location>
        <begin position="125"/>
        <end position="145"/>
    </location>
</feature>
<sequence>MNRGIRWYIASIVAAAVASVAGQLIWLADPLRAGTFFWMDMIEILARACAVIPLCWTIGAYRSWSNSKSRKLPLLKLLVAAGGLLTAALMALQPDGVSALAIAGGVSVLLVLLDAAREERRKRRFPLGTAAFSIAAVLLGLLLFYPTAYAVTTPGFTLNMNRYAQVEGGKESGGSIEGVLVIERPAFPIDWLYAALLPHMVMEKRDTSIPISEIQRQVFIQRAGANEIGTAVALQKLGLGKGVVPLGIQVLALLKDSPSQDVLKPGDVLLSIGGQPARDTSELAKLMGEAAPGSDVKVGYERDGGKAVSVIKTKPSPDDPKRAVLGIQVQDRTVADLTRQMDFKSYLVYQGGPSHGAMLALTVLDQLTPGGVAFGNRVAGTGTIDAAGKVGPIGGIEQKAFTVARAGADVFFVPAGQETDARKGSKELNIVPVRTLDEMLNWLKAHPKQA</sequence>
<dbReference type="Pfam" id="PF05362">
    <property type="entry name" value="Lon_C"/>
    <property type="match status" value="1"/>
</dbReference>
<keyword evidence="1" id="KW-0472">Membrane</keyword>
<proteinExistence type="predicted"/>
<feature type="transmembrane region" description="Helical" evidence="1">
    <location>
        <begin position="44"/>
        <end position="61"/>
    </location>
</feature>
<reference evidence="3 4" key="1">
    <citation type="submission" date="2017-07" db="EMBL/GenBank/DDBJ databases">
        <title>Paenibacillus herberti R33 genome sequencing and assembly.</title>
        <authorList>
            <person name="Su W."/>
        </authorList>
    </citation>
    <scope>NUCLEOTIDE SEQUENCE [LARGE SCALE GENOMIC DNA]</scope>
    <source>
        <strain evidence="3 4">R33</strain>
    </source>
</reference>
<dbReference type="InterPro" id="IPR036034">
    <property type="entry name" value="PDZ_sf"/>
</dbReference>
<feature type="transmembrane region" description="Helical" evidence="1">
    <location>
        <begin position="97"/>
        <end position="113"/>
    </location>
</feature>
<keyword evidence="1" id="KW-1133">Transmembrane helix</keyword>
<dbReference type="InterPro" id="IPR008269">
    <property type="entry name" value="Lon_proteolytic"/>
</dbReference>
<dbReference type="PROSITE" id="PS50106">
    <property type="entry name" value="PDZ"/>
    <property type="match status" value="1"/>
</dbReference>
<evidence type="ECO:0000313" key="4">
    <source>
        <dbReference type="Proteomes" id="UP000215145"/>
    </source>
</evidence>
<gene>
    <name evidence="3" type="ORF">CGZ75_05655</name>
</gene>
<feature type="transmembrane region" description="Helical" evidence="1">
    <location>
        <begin position="7"/>
        <end position="28"/>
    </location>
</feature>
<dbReference type="Gene3D" id="3.30.230.10">
    <property type="match status" value="1"/>
</dbReference>
<dbReference type="GO" id="GO:0004176">
    <property type="term" value="F:ATP-dependent peptidase activity"/>
    <property type="evidence" value="ECO:0007669"/>
    <property type="project" value="InterPro"/>
</dbReference>
<protein>
    <recommendedName>
        <fullName evidence="2">PDZ domain-containing protein</fullName>
    </recommendedName>
</protein>
<dbReference type="InterPro" id="IPR014721">
    <property type="entry name" value="Ribsml_uS5_D2-typ_fold_subgr"/>
</dbReference>
<dbReference type="InterPro" id="IPR020568">
    <property type="entry name" value="Ribosomal_Su5_D2-typ_SF"/>
</dbReference>
<dbReference type="EMBL" id="NMUQ01000001">
    <property type="protein sequence ID" value="OXM16182.1"/>
    <property type="molecule type" value="Genomic_DNA"/>
</dbReference>
<dbReference type="SUPFAM" id="SSF50156">
    <property type="entry name" value="PDZ domain-like"/>
    <property type="match status" value="1"/>
</dbReference>
<comment type="caution">
    <text evidence="3">The sequence shown here is derived from an EMBL/GenBank/DDBJ whole genome shotgun (WGS) entry which is preliminary data.</text>
</comment>
<dbReference type="Gene3D" id="2.30.42.10">
    <property type="match status" value="1"/>
</dbReference>
<evidence type="ECO:0000259" key="2">
    <source>
        <dbReference type="PROSITE" id="PS50106"/>
    </source>
</evidence>
<dbReference type="Proteomes" id="UP000215145">
    <property type="component" value="Unassembled WGS sequence"/>
</dbReference>
<dbReference type="OrthoDB" id="2195098at2"/>
<feature type="transmembrane region" description="Helical" evidence="1">
    <location>
        <begin position="73"/>
        <end position="91"/>
    </location>
</feature>
<feature type="domain" description="PDZ" evidence="2">
    <location>
        <begin position="217"/>
        <end position="281"/>
    </location>
</feature>
<dbReference type="RefSeq" id="WP_089523266.1">
    <property type="nucleotide sequence ID" value="NZ_NMUQ01000001.1"/>
</dbReference>
<keyword evidence="4" id="KW-1185">Reference proteome</keyword>
<dbReference type="GO" id="GO:0004252">
    <property type="term" value="F:serine-type endopeptidase activity"/>
    <property type="evidence" value="ECO:0007669"/>
    <property type="project" value="InterPro"/>
</dbReference>
<dbReference type="SUPFAM" id="SSF54211">
    <property type="entry name" value="Ribosomal protein S5 domain 2-like"/>
    <property type="match status" value="1"/>
</dbReference>
<dbReference type="Pfam" id="PF13180">
    <property type="entry name" value="PDZ_2"/>
    <property type="match status" value="1"/>
</dbReference>